<keyword evidence="3" id="KW-1185">Reference proteome</keyword>
<proteinExistence type="predicted"/>
<reference evidence="2 3" key="2">
    <citation type="submission" date="2016-12" db="EMBL/GenBank/DDBJ databases">
        <title>Draft Genome Sequence of Cystobacter ferrugineus Strain Cbfe23.</title>
        <authorList>
            <person name="Akbar S."/>
            <person name="Dowd S.E."/>
            <person name="Stevens D.C."/>
        </authorList>
    </citation>
    <scope>NUCLEOTIDE SEQUENCE [LARGE SCALE GENOMIC DNA]</scope>
    <source>
        <strain evidence="2 3">Cbfe23</strain>
    </source>
</reference>
<name>A0A1L9B208_9BACT</name>
<comment type="caution">
    <text evidence="2">The sequence shown here is derived from an EMBL/GenBank/DDBJ whole genome shotgun (WGS) entry which is preliminary data.</text>
</comment>
<dbReference type="EMBL" id="MPIN01000011">
    <property type="protein sequence ID" value="OJH36305.1"/>
    <property type="molecule type" value="Genomic_DNA"/>
</dbReference>
<keyword evidence="1" id="KW-0472">Membrane</keyword>
<keyword evidence="1" id="KW-1133">Transmembrane helix</keyword>
<protein>
    <submittedName>
        <fullName evidence="2">Uncharacterized protein</fullName>
    </submittedName>
</protein>
<gene>
    <name evidence="2" type="ORF">BON30_34715</name>
</gene>
<dbReference type="AlphaFoldDB" id="A0A1L9B208"/>
<evidence type="ECO:0000313" key="2">
    <source>
        <dbReference type="EMBL" id="OJH36305.1"/>
    </source>
</evidence>
<evidence type="ECO:0000256" key="1">
    <source>
        <dbReference type="SAM" id="Phobius"/>
    </source>
</evidence>
<sequence>MRAGRVLREWRAVTPALIEAMDLELGAEVVFRLQCAKESGGGAHSTAAILLAFVGALERIVFACWYSMYDIRFRLT</sequence>
<organism evidence="2 3">
    <name type="scientific">Cystobacter ferrugineus</name>
    <dbReference type="NCBI Taxonomy" id="83449"/>
    <lineage>
        <taxon>Bacteria</taxon>
        <taxon>Pseudomonadati</taxon>
        <taxon>Myxococcota</taxon>
        <taxon>Myxococcia</taxon>
        <taxon>Myxococcales</taxon>
        <taxon>Cystobacterineae</taxon>
        <taxon>Archangiaceae</taxon>
        <taxon>Cystobacter</taxon>
    </lineage>
</organism>
<keyword evidence="1" id="KW-0812">Transmembrane</keyword>
<feature type="transmembrane region" description="Helical" evidence="1">
    <location>
        <begin position="47"/>
        <end position="68"/>
    </location>
</feature>
<reference evidence="3" key="1">
    <citation type="submission" date="2016-11" db="EMBL/GenBank/DDBJ databases">
        <authorList>
            <person name="Shukria A."/>
            <person name="Stevens D.C."/>
        </authorList>
    </citation>
    <scope>NUCLEOTIDE SEQUENCE [LARGE SCALE GENOMIC DNA]</scope>
    <source>
        <strain evidence="3">Cbfe23</strain>
    </source>
</reference>
<evidence type="ECO:0000313" key="3">
    <source>
        <dbReference type="Proteomes" id="UP000182229"/>
    </source>
</evidence>
<dbReference type="Proteomes" id="UP000182229">
    <property type="component" value="Unassembled WGS sequence"/>
</dbReference>
<accession>A0A1L9B208</accession>